<keyword evidence="2" id="KW-1185">Reference proteome</keyword>
<organism evidence="1 2">
    <name type="scientific">Racocetra persica</name>
    <dbReference type="NCBI Taxonomy" id="160502"/>
    <lineage>
        <taxon>Eukaryota</taxon>
        <taxon>Fungi</taxon>
        <taxon>Fungi incertae sedis</taxon>
        <taxon>Mucoromycota</taxon>
        <taxon>Glomeromycotina</taxon>
        <taxon>Glomeromycetes</taxon>
        <taxon>Diversisporales</taxon>
        <taxon>Gigasporaceae</taxon>
        <taxon>Racocetra</taxon>
    </lineage>
</organism>
<gene>
    <name evidence="1" type="ORF">RPERSI_LOCUS26630</name>
</gene>
<evidence type="ECO:0000313" key="2">
    <source>
        <dbReference type="Proteomes" id="UP000789920"/>
    </source>
</evidence>
<reference evidence="1" key="1">
    <citation type="submission" date="2021-06" db="EMBL/GenBank/DDBJ databases">
        <authorList>
            <person name="Kallberg Y."/>
            <person name="Tangrot J."/>
            <person name="Rosling A."/>
        </authorList>
    </citation>
    <scope>NUCLEOTIDE SEQUENCE</scope>
    <source>
        <strain evidence="1">MA461A</strain>
    </source>
</reference>
<feature type="non-terminal residue" evidence="1">
    <location>
        <position position="1"/>
    </location>
</feature>
<name>A0ACA9S5I1_9GLOM</name>
<sequence length="122" mass="13899">AQSTSSVDSSNLSTSRANATFTRHFYQDDETDNTIIYCKLCTQELEDLDASPYPYSKSGKSTGYLIQHLRDKHHITSKNYRQYLDDDEQPMAVAVINQDLESMDTDLPSLSSKQQRELTKLV</sequence>
<comment type="caution">
    <text evidence="1">The sequence shown here is derived from an EMBL/GenBank/DDBJ whole genome shotgun (WGS) entry which is preliminary data.</text>
</comment>
<dbReference type="Proteomes" id="UP000789920">
    <property type="component" value="Unassembled WGS sequence"/>
</dbReference>
<proteinExistence type="predicted"/>
<protein>
    <submittedName>
        <fullName evidence="1">1489_t:CDS:1</fullName>
    </submittedName>
</protein>
<dbReference type="EMBL" id="CAJVQC010091480">
    <property type="protein sequence ID" value="CAG8825998.1"/>
    <property type="molecule type" value="Genomic_DNA"/>
</dbReference>
<evidence type="ECO:0000313" key="1">
    <source>
        <dbReference type="EMBL" id="CAG8825998.1"/>
    </source>
</evidence>
<feature type="non-terminal residue" evidence="1">
    <location>
        <position position="122"/>
    </location>
</feature>
<accession>A0ACA9S5I1</accession>